<gene>
    <name evidence="1" type="ORF">AVDCRST_MAG57-3041</name>
</gene>
<dbReference type="EMBL" id="CADCTI010000254">
    <property type="protein sequence ID" value="CAA9269677.1"/>
    <property type="molecule type" value="Genomic_DNA"/>
</dbReference>
<protein>
    <submittedName>
        <fullName evidence="1">Uncharacterized protein</fullName>
    </submittedName>
</protein>
<evidence type="ECO:0000313" key="1">
    <source>
        <dbReference type="EMBL" id="CAA9269677.1"/>
    </source>
</evidence>
<sequence>MPPRVVLTSRTPANPQEGTMIELHGLTKRYGDKTVVDDLTFTIAPGV</sequence>
<dbReference type="SUPFAM" id="SSF52540">
    <property type="entry name" value="P-loop containing nucleoside triphosphate hydrolases"/>
    <property type="match status" value="1"/>
</dbReference>
<dbReference type="InterPro" id="IPR027417">
    <property type="entry name" value="P-loop_NTPase"/>
</dbReference>
<reference evidence="1" key="1">
    <citation type="submission" date="2020-02" db="EMBL/GenBank/DDBJ databases">
        <authorList>
            <person name="Meier V. D."/>
        </authorList>
    </citation>
    <scope>NUCLEOTIDE SEQUENCE</scope>
    <source>
        <strain evidence="1">AVDCRST_MAG57</strain>
    </source>
</reference>
<accession>A0A6J4J6F3</accession>
<organism evidence="1">
    <name type="scientific">uncultured Blastococcus sp</name>
    <dbReference type="NCBI Taxonomy" id="217144"/>
    <lineage>
        <taxon>Bacteria</taxon>
        <taxon>Bacillati</taxon>
        <taxon>Actinomycetota</taxon>
        <taxon>Actinomycetes</taxon>
        <taxon>Geodermatophilales</taxon>
        <taxon>Geodermatophilaceae</taxon>
        <taxon>Blastococcus</taxon>
        <taxon>environmental samples</taxon>
    </lineage>
</organism>
<proteinExistence type="predicted"/>
<name>A0A6J4J6F3_9ACTN</name>
<dbReference type="AlphaFoldDB" id="A0A6J4J6F3"/>
<dbReference type="Gene3D" id="3.40.50.300">
    <property type="entry name" value="P-loop containing nucleotide triphosphate hydrolases"/>
    <property type="match status" value="1"/>
</dbReference>
<feature type="non-terminal residue" evidence="1">
    <location>
        <position position="47"/>
    </location>
</feature>